<evidence type="ECO:0000259" key="8">
    <source>
        <dbReference type="Pfam" id="PF02687"/>
    </source>
</evidence>
<keyword evidence="3" id="KW-1003">Cell membrane</keyword>
<feature type="transmembrane region" description="Helical" evidence="7">
    <location>
        <begin position="763"/>
        <end position="787"/>
    </location>
</feature>
<dbReference type="InterPro" id="IPR003838">
    <property type="entry name" value="ABC3_permease_C"/>
</dbReference>
<dbReference type="RefSeq" id="WP_066537333.1">
    <property type="nucleotide sequence ID" value="NZ_PDEA01000001.1"/>
</dbReference>
<keyword evidence="5 7" id="KW-1133">Transmembrane helix</keyword>
<evidence type="ECO:0000256" key="6">
    <source>
        <dbReference type="ARBA" id="ARBA00023136"/>
    </source>
</evidence>
<feature type="domain" description="ABC3 transporter permease C-terminal" evidence="8">
    <location>
        <begin position="767"/>
        <end position="880"/>
    </location>
</feature>
<dbReference type="OrthoDB" id="5291724at2"/>
<dbReference type="InterPro" id="IPR025857">
    <property type="entry name" value="MacB_PCD"/>
</dbReference>
<name>A0A2A7V0V5_COMTR</name>
<comment type="subcellular location">
    <subcellularLocation>
        <location evidence="1">Cell membrane</location>
        <topology evidence="1">Multi-pass membrane protein</topology>
    </subcellularLocation>
</comment>
<feature type="transmembrane region" description="Helical" evidence="7">
    <location>
        <begin position="857"/>
        <end position="876"/>
    </location>
</feature>
<organism evidence="10 11">
    <name type="scientific">Comamonas terrigena</name>
    <dbReference type="NCBI Taxonomy" id="32013"/>
    <lineage>
        <taxon>Bacteria</taxon>
        <taxon>Pseudomonadati</taxon>
        <taxon>Pseudomonadota</taxon>
        <taxon>Betaproteobacteria</taxon>
        <taxon>Burkholderiales</taxon>
        <taxon>Comamonadaceae</taxon>
        <taxon>Comamonas</taxon>
    </lineage>
</organism>
<dbReference type="STRING" id="1219032.GCA_001515545_01874"/>
<keyword evidence="11" id="KW-1185">Reference proteome</keyword>
<reference evidence="11" key="1">
    <citation type="submission" date="2017-09" db="EMBL/GenBank/DDBJ databases">
        <title>FDA dAtabase for Regulatory Grade micrObial Sequences (FDA-ARGOS): Supporting development and validation of Infectious Disease Dx tests.</title>
        <authorList>
            <person name="Minogue T."/>
            <person name="Wolcott M."/>
            <person name="Wasieloski L."/>
            <person name="Aguilar W."/>
            <person name="Moore D."/>
            <person name="Tallon L."/>
            <person name="Sadzewicz L."/>
            <person name="Ott S."/>
            <person name="Zhao X."/>
            <person name="Nagaraj S."/>
            <person name="Vavikolanu K."/>
            <person name="Aluvathingal J."/>
            <person name="Nadendla S."/>
            <person name="Sichtig H."/>
        </authorList>
    </citation>
    <scope>NUCLEOTIDE SEQUENCE [LARGE SCALE GENOMIC DNA]</scope>
    <source>
        <strain evidence="11">FDAARGOS_394</strain>
    </source>
</reference>
<dbReference type="GeneID" id="80802681"/>
<evidence type="ECO:0000256" key="3">
    <source>
        <dbReference type="ARBA" id="ARBA00022475"/>
    </source>
</evidence>
<dbReference type="PANTHER" id="PTHR30489:SF0">
    <property type="entry name" value="LIPOPROTEIN-RELEASING SYSTEM TRANSMEMBRANE PROTEIN LOLE"/>
    <property type="match status" value="1"/>
</dbReference>
<feature type="transmembrane region" description="Helical" evidence="7">
    <location>
        <begin position="275"/>
        <end position="298"/>
    </location>
</feature>
<evidence type="ECO:0000259" key="9">
    <source>
        <dbReference type="Pfam" id="PF12704"/>
    </source>
</evidence>
<feature type="transmembrane region" description="Helical" evidence="7">
    <location>
        <begin position="413"/>
        <end position="433"/>
    </location>
</feature>
<dbReference type="AlphaFoldDB" id="A0A2A7V0V5"/>
<evidence type="ECO:0000313" key="11">
    <source>
        <dbReference type="Proteomes" id="UP000220246"/>
    </source>
</evidence>
<feature type="transmembrane region" description="Helical" evidence="7">
    <location>
        <begin position="498"/>
        <end position="520"/>
    </location>
</feature>
<evidence type="ECO:0000256" key="1">
    <source>
        <dbReference type="ARBA" id="ARBA00004651"/>
    </source>
</evidence>
<dbReference type="GO" id="GO:0098797">
    <property type="term" value="C:plasma membrane protein complex"/>
    <property type="evidence" value="ECO:0007669"/>
    <property type="project" value="TreeGrafter"/>
</dbReference>
<comment type="caution">
    <text evidence="10">The sequence shown here is derived from an EMBL/GenBank/DDBJ whole genome shotgun (WGS) entry which is preliminary data.</text>
</comment>
<evidence type="ECO:0000256" key="2">
    <source>
        <dbReference type="ARBA" id="ARBA00005236"/>
    </source>
</evidence>
<gene>
    <name evidence="10" type="ORF">CRM82_18800</name>
</gene>
<sequence length="892" mass="93066">MPRLLASFSLQEYRRQPWRSLTALLAIALGVALGFAVHVINQSALDEFSRAVRSVNGQPDLEFRGMRASLPQAIYPLIALRPEVQHAAPWIEGTVQIDSPPSTGGAAGQAPHAPPEPLSLHLLGGDALQSAPLAPALQPRLFAGQDRLQLFAPDAVFLNPAALQALGLDEASAPGALLPVRVHTHAVTLRVAGTVAAGGAPLAVMDIGAAQDLLGQDGQIQRVDVLLRSGTDRSAFTATLRALPGWPAQVLVQQPGGEQQRAAEMSRAYRVNLTVLALVALFTGAFLVFSVLALSVARRAPQLALLAVLGLTPAQRMRLVLWEAALLGVAGSAAGIALGTGLAWLALRMLGGDLGGGYFAGGQPPLLWSAPAAATFFALGLAATVAGAWWPARTARALPPAATLKGLGDVVQAPARAWTGLALVAASALLASVPPIGGIPLAAYGAVGLMLLGGMALLPWLLERVLGGLQRLWPATLRQPLSMLALERARRMRASASVAVGGVVASLSLAVALTVMVTSFRGSMLDWLDAVLPSPLYLRAAGGSSKSDAALLPPTLLQAVRDLPGVERAQPMRATSLWLDPQRPAISLLLRPLHGPQAQQLPWVGAAPAQPVPAGMVAIYVSEAVATLYGVQAGQPWPLLDRAFSTGLADGSAAGADSPATAPMAGAAETHFFIAGIWRDYIRQFGAVAMDWGDYQQLTGDARMSELSLWPAAGEDQATLQPRIEAALARLSGGQAPPLEFTSSAALRQRSLEIFDRSFAVTYWLQAVAIGIGLFGIAASFSAQVLARRKEFGLLTHLGLTRRQILTVVAGEGAAWTAMGALAGTLLGLGVAAILVHVVNPQSFHWTMELRLPAGRLLALACAVVLAGTLTAWWAGRQATGEDAVLAVKEDW</sequence>
<keyword evidence="4 7" id="KW-0812">Transmembrane</keyword>
<proteinExistence type="inferred from homology"/>
<dbReference type="Proteomes" id="UP000220246">
    <property type="component" value="Unassembled WGS sequence"/>
</dbReference>
<evidence type="ECO:0000256" key="5">
    <source>
        <dbReference type="ARBA" id="ARBA00022989"/>
    </source>
</evidence>
<dbReference type="Pfam" id="PF12704">
    <property type="entry name" value="MacB_PCD"/>
    <property type="match status" value="1"/>
</dbReference>
<feature type="transmembrane region" description="Helical" evidence="7">
    <location>
        <begin position="319"/>
        <end position="346"/>
    </location>
</feature>
<keyword evidence="6 7" id="KW-0472">Membrane</keyword>
<dbReference type="EMBL" id="PDEA01000001">
    <property type="protein sequence ID" value="PEH91182.1"/>
    <property type="molecule type" value="Genomic_DNA"/>
</dbReference>
<protein>
    <submittedName>
        <fullName evidence="10">ABC transporter permease</fullName>
    </submittedName>
</protein>
<evidence type="ECO:0000256" key="4">
    <source>
        <dbReference type="ARBA" id="ARBA00022692"/>
    </source>
</evidence>
<dbReference type="InterPro" id="IPR051447">
    <property type="entry name" value="Lipoprotein-release_system"/>
</dbReference>
<evidence type="ECO:0000256" key="7">
    <source>
        <dbReference type="SAM" id="Phobius"/>
    </source>
</evidence>
<feature type="transmembrane region" description="Helical" evidence="7">
    <location>
        <begin position="439"/>
        <end position="462"/>
    </location>
</feature>
<feature type="transmembrane region" description="Helical" evidence="7">
    <location>
        <begin position="366"/>
        <end position="392"/>
    </location>
</feature>
<feature type="domain" description="MacB-like periplasmic core" evidence="9">
    <location>
        <begin position="20"/>
        <end position="242"/>
    </location>
</feature>
<dbReference type="Pfam" id="PF02687">
    <property type="entry name" value="FtsX"/>
    <property type="match status" value="2"/>
</dbReference>
<feature type="transmembrane region" description="Helical" evidence="7">
    <location>
        <begin position="21"/>
        <end position="40"/>
    </location>
</feature>
<dbReference type="PANTHER" id="PTHR30489">
    <property type="entry name" value="LIPOPROTEIN-RELEASING SYSTEM TRANSMEMBRANE PROTEIN LOLE"/>
    <property type="match status" value="1"/>
</dbReference>
<evidence type="ECO:0000313" key="10">
    <source>
        <dbReference type="EMBL" id="PEH91182.1"/>
    </source>
</evidence>
<feature type="domain" description="ABC3 transporter permease C-terminal" evidence="8">
    <location>
        <begin position="275"/>
        <end position="400"/>
    </location>
</feature>
<dbReference type="GO" id="GO:0044874">
    <property type="term" value="P:lipoprotein localization to outer membrane"/>
    <property type="evidence" value="ECO:0007669"/>
    <property type="project" value="TreeGrafter"/>
</dbReference>
<accession>A0A2A7V0V5</accession>
<comment type="similarity">
    <text evidence="2">Belongs to the ABC-4 integral membrane protein family. LolC/E subfamily.</text>
</comment>
<feature type="transmembrane region" description="Helical" evidence="7">
    <location>
        <begin position="808"/>
        <end position="837"/>
    </location>
</feature>